<dbReference type="Gene3D" id="3.30.530.20">
    <property type="match status" value="1"/>
</dbReference>
<proteinExistence type="predicted"/>
<dbReference type="InterPro" id="IPR002913">
    <property type="entry name" value="START_lipid-bd_dom"/>
</dbReference>
<gene>
    <name evidence="3" type="ORF">TrCOL_g6491</name>
</gene>
<dbReference type="Proteomes" id="UP001165065">
    <property type="component" value="Unassembled WGS sequence"/>
</dbReference>
<dbReference type="PROSITE" id="PS50848">
    <property type="entry name" value="START"/>
    <property type="match status" value="1"/>
</dbReference>
<feature type="compositionally biased region" description="Low complexity" evidence="1">
    <location>
        <begin position="39"/>
        <end position="48"/>
    </location>
</feature>
<dbReference type="Pfam" id="PF01852">
    <property type="entry name" value="START"/>
    <property type="match status" value="1"/>
</dbReference>
<dbReference type="SUPFAM" id="SSF55961">
    <property type="entry name" value="Bet v1-like"/>
    <property type="match status" value="1"/>
</dbReference>
<evidence type="ECO:0000259" key="2">
    <source>
        <dbReference type="PROSITE" id="PS50848"/>
    </source>
</evidence>
<organism evidence="3 4">
    <name type="scientific">Triparma columacea</name>
    <dbReference type="NCBI Taxonomy" id="722753"/>
    <lineage>
        <taxon>Eukaryota</taxon>
        <taxon>Sar</taxon>
        <taxon>Stramenopiles</taxon>
        <taxon>Ochrophyta</taxon>
        <taxon>Bolidophyceae</taxon>
        <taxon>Parmales</taxon>
        <taxon>Triparmaceae</taxon>
        <taxon>Triparma</taxon>
    </lineage>
</organism>
<evidence type="ECO:0000313" key="3">
    <source>
        <dbReference type="EMBL" id="GMI29386.1"/>
    </source>
</evidence>
<feature type="domain" description="START" evidence="2">
    <location>
        <begin position="230"/>
        <end position="437"/>
    </location>
</feature>
<feature type="region of interest" description="Disordered" evidence="1">
    <location>
        <begin position="16"/>
        <end position="55"/>
    </location>
</feature>
<keyword evidence="4" id="KW-1185">Reference proteome</keyword>
<dbReference type="EMBL" id="BRYA01000679">
    <property type="protein sequence ID" value="GMI29386.1"/>
    <property type="molecule type" value="Genomic_DNA"/>
</dbReference>
<dbReference type="InterPro" id="IPR023393">
    <property type="entry name" value="START-like_dom_sf"/>
</dbReference>
<dbReference type="GO" id="GO:0008289">
    <property type="term" value="F:lipid binding"/>
    <property type="evidence" value="ECO:0007669"/>
    <property type="project" value="InterPro"/>
</dbReference>
<dbReference type="AlphaFoldDB" id="A0A9W7L4P2"/>
<name>A0A9W7L4P2_9STRA</name>
<accession>A0A9W7L4P2</accession>
<reference evidence="4" key="1">
    <citation type="journal article" date="2023" name="Commun. Biol.">
        <title>Genome analysis of Parmales, the sister group of diatoms, reveals the evolutionary specialization of diatoms from phago-mixotrophs to photoautotrophs.</title>
        <authorList>
            <person name="Ban H."/>
            <person name="Sato S."/>
            <person name="Yoshikawa S."/>
            <person name="Yamada K."/>
            <person name="Nakamura Y."/>
            <person name="Ichinomiya M."/>
            <person name="Sato N."/>
            <person name="Blanc-Mathieu R."/>
            <person name="Endo H."/>
            <person name="Kuwata A."/>
            <person name="Ogata H."/>
        </authorList>
    </citation>
    <scope>NUCLEOTIDE SEQUENCE [LARGE SCALE GENOMIC DNA]</scope>
</reference>
<sequence length="437" mass="48984">MGNCSCSKEDATTEFDGLVPSELSGKDQHKKSNQSDAMPGEAIPEIAAKPPPPDESVVFTCRKKGKKSGKKATRYIKFTAQSLQVHKLKDCSDKAEDLPLGKVKIMGRDKNAEFCRVHLVERNNTLVIKYSYNGDKEEKDWQILKRFLIQTSKVEADRKGKEAYQTFAIHYQLLTRKPPDNHDEDEFYDTHENHHDISYPTFPFSSLLSTSFQETYDICMVTLSSPSSAWSQVASTKSGTVIENQKCSGGSVRRTKALRFRCVTTSSSSVSSIGLACNTYPRRCEWDKSLSDGQVLAEYPADPFGEWTSSKFVLLSYFTNPALGGAISPRTFLEVRWCGETADGRRSMFVTFNVDRKGEGWKEYEEEEKRIKKCGVRARNLEGFQYLVEEEGGCRMTTVSVSEIGGLLPTSVINSATGNSLLESVERLERYLSGSQE</sequence>
<evidence type="ECO:0000313" key="4">
    <source>
        <dbReference type="Proteomes" id="UP001165065"/>
    </source>
</evidence>
<evidence type="ECO:0000256" key="1">
    <source>
        <dbReference type="SAM" id="MobiDB-lite"/>
    </source>
</evidence>
<comment type="caution">
    <text evidence="3">The sequence shown here is derived from an EMBL/GenBank/DDBJ whole genome shotgun (WGS) entry which is preliminary data.</text>
</comment>
<dbReference type="OrthoDB" id="196858at2759"/>
<protein>
    <recommendedName>
        <fullName evidence="2">START domain-containing protein</fullName>
    </recommendedName>
</protein>